<dbReference type="GO" id="GO:0008180">
    <property type="term" value="C:COP9 signalosome"/>
    <property type="evidence" value="ECO:0007669"/>
    <property type="project" value="UniProtKB-KW"/>
</dbReference>
<dbReference type="GO" id="GO:0005737">
    <property type="term" value="C:cytoplasm"/>
    <property type="evidence" value="ECO:0007669"/>
    <property type="project" value="UniProtKB-SubCell"/>
</dbReference>
<comment type="similarity">
    <text evidence="3">Belongs to the CSN1 family.</text>
</comment>
<dbReference type="Gene3D" id="3.10.129.10">
    <property type="entry name" value="Hotdog Thioesterase"/>
    <property type="match status" value="1"/>
</dbReference>
<dbReference type="SMART" id="SM00088">
    <property type="entry name" value="PINT"/>
    <property type="match status" value="1"/>
</dbReference>
<dbReference type="EMBL" id="LAQI01000109">
    <property type="protein sequence ID" value="KKY19899.1"/>
    <property type="molecule type" value="Genomic_DNA"/>
</dbReference>
<keyword evidence="4" id="KW-0963">Cytoplasm</keyword>
<evidence type="ECO:0000256" key="8">
    <source>
        <dbReference type="SAM" id="MobiDB-lite"/>
    </source>
</evidence>
<feature type="domain" description="PCI" evidence="9">
    <location>
        <begin position="402"/>
        <end position="563"/>
    </location>
</feature>
<dbReference type="PANTHER" id="PTHR14145:SF2">
    <property type="entry name" value="COP9 SIGNALOSOME COMPLEX SUBUNIT 1"/>
    <property type="match status" value="1"/>
</dbReference>
<keyword evidence="5" id="KW-0736">Signalosome</keyword>
<evidence type="ECO:0000256" key="6">
    <source>
        <dbReference type="ARBA" id="ARBA00023242"/>
    </source>
</evidence>
<dbReference type="Pfam" id="PF10602">
    <property type="entry name" value="RPN7"/>
    <property type="match status" value="1"/>
</dbReference>
<evidence type="ECO:0000259" key="9">
    <source>
        <dbReference type="PROSITE" id="PS50250"/>
    </source>
</evidence>
<keyword evidence="7" id="KW-0175">Coiled coil</keyword>
<gene>
    <name evidence="10" type="ORF">UCDDS831_g05184</name>
</gene>
<dbReference type="InterPro" id="IPR036390">
    <property type="entry name" value="WH_DNA-bd_sf"/>
</dbReference>
<dbReference type="PROSITE" id="PS50250">
    <property type="entry name" value="PCI"/>
    <property type="match status" value="1"/>
</dbReference>
<evidence type="ECO:0000256" key="5">
    <source>
        <dbReference type="ARBA" id="ARBA00022790"/>
    </source>
</evidence>
<name>A0A0G2EBN7_9PEZI</name>
<dbReference type="AlphaFoldDB" id="A0A0G2EBN7"/>
<evidence type="ECO:0000256" key="3">
    <source>
        <dbReference type="ARBA" id="ARBA00008793"/>
    </source>
</evidence>
<evidence type="ECO:0000313" key="10">
    <source>
        <dbReference type="EMBL" id="KKY19899.1"/>
    </source>
</evidence>
<reference evidence="10 11" key="2">
    <citation type="submission" date="2015-05" db="EMBL/GenBank/DDBJ databases">
        <title>Distinctive expansion of gene families associated with plant cell wall degradation and secondary metabolism in the genomes of grapevine trunk pathogens.</title>
        <authorList>
            <person name="Lawrence D.P."/>
            <person name="Travadon R."/>
            <person name="Rolshausen P.E."/>
            <person name="Baumgartner K."/>
        </authorList>
    </citation>
    <scope>NUCLEOTIDE SEQUENCE [LARGE SCALE GENOMIC DNA]</scope>
    <source>
        <strain evidence="10">DS831</strain>
    </source>
</reference>
<dbReference type="InterPro" id="IPR006683">
    <property type="entry name" value="Thioestr_dom"/>
</dbReference>
<dbReference type="Pfam" id="PF03061">
    <property type="entry name" value="4HBT"/>
    <property type="match status" value="1"/>
</dbReference>
<organism evidence="10 11">
    <name type="scientific">Diplodia seriata</name>
    <dbReference type="NCBI Taxonomy" id="420778"/>
    <lineage>
        <taxon>Eukaryota</taxon>
        <taxon>Fungi</taxon>
        <taxon>Dikarya</taxon>
        <taxon>Ascomycota</taxon>
        <taxon>Pezizomycotina</taxon>
        <taxon>Dothideomycetes</taxon>
        <taxon>Dothideomycetes incertae sedis</taxon>
        <taxon>Botryosphaeriales</taxon>
        <taxon>Botryosphaeriaceae</taxon>
        <taxon>Diplodia</taxon>
    </lineage>
</organism>
<dbReference type="InterPro" id="IPR045135">
    <property type="entry name" value="Rpn7_N"/>
</dbReference>
<evidence type="ECO:0000256" key="7">
    <source>
        <dbReference type="SAM" id="Coils"/>
    </source>
</evidence>
<dbReference type="Gene3D" id="1.25.40.570">
    <property type="match status" value="1"/>
</dbReference>
<dbReference type="SUPFAM" id="SSF46785">
    <property type="entry name" value="Winged helix' DNA-binding domain"/>
    <property type="match status" value="1"/>
</dbReference>
<feature type="coiled-coil region" evidence="7">
    <location>
        <begin position="257"/>
        <end position="291"/>
    </location>
</feature>
<protein>
    <submittedName>
        <fullName evidence="10">Putative cop9 signalosome subunit 1</fullName>
    </submittedName>
</protein>
<evidence type="ECO:0000256" key="2">
    <source>
        <dbReference type="ARBA" id="ARBA00004496"/>
    </source>
</evidence>
<comment type="subcellular location">
    <subcellularLocation>
        <location evidence="2">Cytoplasm</location>
    </subcellularLocation>
    <subcellularLocation>
        <location evidence="1">Nucleus</location>
    </subcellularLocation>
</comment>
<dbReference type="InterPro" id="IPR029069">
    <property type="entry name" value="HotDog_dom_sf"/>
</dbReference>
<keyword evidence="6" id="KW-0539">Nucleus</keyword>
<dbReference type="Proteomes" id="UP000034182">
    <property type="component" value="Unassembled WGS sequence"/>
</dbReference>
<comment type="caution">
    <text evidence="10">The sequence shown here is derived from an EMBL/GenBank/DDBJ whole genome shotgun (WGS) entry which is preliminary data.</text>
</comment>
<sequence length="629" mass="70473">MSTPYDPLAPKFDASKPIKERGSQYVKYVIENPSYKRFDATAIRQCELLSAHAREPKAADRTLPLATSAWKVFVPEELTNAGGALHGGAVSTLFDMLTSFTISCAENVDGTGWEVNNVSRTLNCSYLKPIMQGEYMRVECEVTALGKRNGLCRGVMRKWNKEREDGAGGDVCYTCEHGKVNTDPPKFDFESYIANYQGRTRLERLHLIGTTSTYLCVDALHAAIAEAKQGKDVNFYTLVTDKLHQIDPNDPLGVPDVQWCERKTKEVKSELESLEQQLKQYKNNLIKESIRMGHDDLGGFYTSIGDHASAMKSYARERDYCNTTGNVADMSLKLIYSGILQCNWTTVSSNVSKIQPMTLKPEDKTKLDSLCNAVLGLTHLANGSYRDAARQFLLVSPAFVTIEAQANITWQKQVLTGNDIAVYGGLCALASMDRSELQRLVLDNNDFRQFLELEPHIRRAISLFCGSKYTQCLEILEAYRTDYLLDIYLNPHIKELYGKVRSKSIVQYFIPFSCVTLEQMATAFAPVGDVSIEDELTEMIQRGALDARIDLVDKLLISPPTNPRTQVHANAMKMSQDFEHLLRVHLVRLNMMNEGLIVKAPKGHHQQNQSQTLESGFDPVQSSGKGWAS</sequence>
<dbReference type="SUPFAM" id="SSF54637">
    <property type="entry name" value="Thioesterase/thiol ester dehydrase-isomerase"/>
    <property type="match status" value="1"/>
</dbReference>
<reference evidence="10 11" key="1">
    <citation type="submission" date="2015-03" db="EMBL/GenBank/DDBJ databases">
        <authorList>
            <person name="Morales-Cruz A."/>
            <person name="Amrine K.C."/>
            <person name="Cantu D."/>
        </authorList>
    </citation>
    <scope>NUCLEOTIDE SEQUENCE [LARGE SCALE GENOMIC DNA]</scope>
    <source>
        <strain evidence="10">DS831</strain>
    </source>
</reference>
<evidence type="ECO:0000256" key="1">
    <source>
        <dbReference type="ARBA" id="ARBA00004123"/>
    </source>
</evidence>
<feature type="region of interest" description="Disordered" evidence="8">
    <location>
        <begin position="601"/>
        <end position="629"/>
    </location>
</feature>
<dbReference type="InterPro" id="IPR000717">
    <property type="entry name" value="PCI_dom"/>
</dbReference>
<dbReference type="CDD" id="cd03443">
    <property type="entry name" value="PaaI_thioesterase"/>
    <property type="match status" value="1"/>
</dbReference>
<feature type="compositionally biased region" description="Polar residues" evidence="8">
    <location>
        <begin position="606"/>
        <end position="629"/>
    </location>
</feature>
<evidence type="ECO:0000313" key="11">
    <source>
        <dbReference type="Proteomes" id="UP000034182"/>
    </source>
</evidence>
<dbReference type="InterPro" id="IPR019585">
    <property type="entry name" value="Rpn7/CSN1"/>
</dbReference>
<proteinExistence type="inferred from homology"/>
<dbReference type="Pfam" id="PF01399">
    <property type="entry name" value="PCI"/>
    <property type="match status" value="1"/>
</dbReference>
<accession>A0A0G2EBN7</accession>
<dbReference type="PANTHER" id="PTHR14145">
    <property type="entry name" value="26S PROTESOME SUBUNIT 6"/>
    <property type="match status" value="1"/>
</dbReference>
<evidence type="ECO:0000256" key="4">
    <source>
        <dbReference type="ARBA" id="ARBA00022490"/>
    </source>
</evidence>